<dbReference type="Proteomes" id="UP000004995">
    <property type="component" value="Unassembled WGS sequence"/>
</dbReference>
<accession>K3XN95</accession>
<proteinExistence type="predicted"/>
<name>K3XN95_SETIT</name>
<dbReference type="AlphaFoldDB" id="K3XN95"/>
<dbReference type="ExpressionAtlas" id="K3XN95">
    <property type="expression patterns" value="baseline"/>
</dbReference>
<reference evidence="1" key="2">
    <citation type="submission" date="2018-08" db="UniProtKB">
        <authorList>
            <consortium name="EnsemblPlants"/>
        </authorList>
    </citation>
    <scope>IDENTIFICATION</scope>
    <source>
        <strain evidence="1">Yugu1</strain>
    </source>
</reference>
<dbReference type="InParanoid" id="K3XN95"/>
<reference evidence="2" key="1">
    <citation type="journal article" date="2012" name="Nat. Biotechnol.">
        <title>Reference genome sequence of the model plant Setaria.</title>
        <authorList>
            <person name="Bennetzen J.L."/>
            <person name="Schmutz J."/>
            <person name="Wang H."/>
            <person name="Percifield R."/>
            <person name="Hawkins J."/>
            <person name="Pontaroli A.C."/>
            <person name="Estep M."/>
            <person name="Feng L."/>
            <person name="Vaughn J.N."/>
            <person name="Grimwood J."/>
            <person name="Jenkins J."/>
            <person name="Barry K."/>
            <person name="Lindquist E."/>
            <person name="Hellsten U."/>
            <person name="Deshpande S."/>
            <person name="Wang X."/>
            <person name="Wu X."/>
            <person name="Mitros T."/>
            <person name="Triplett J."/>
            <person name="Yang X."/>
            <person name="Ye C.Y."/>
            <person name="Mauro-Herrera M."/>
            <person name="Wang L."/>
            <person name="Li P."/>
            <person name="Sharma M."/>
            <person name="Sharma R."/>
            <person name="Ronald P.C."/>
            <person name="Panaud O."/>
            <person name="Kellogg E.A."/>
            <person name="Brutnell T.P."/>
            <person name="Doust A.N."/>
            <person name="Tuskan G.A."/>
            <person name="Rokhsar D."/>
            <person name="Devos K.M."/>
        </authorList>
    </citation>
    <scope>NUCLEOTIDE SEQUENCE [LARGE SCALE GENOMIC DNA]</scope>
    <source>
        <strain evidence="2">cv. Yugu1</strain>
    </source>
</reference>
<evidence type="ECO:0000313" key="2">
    <source>
        <dbReference type="Proteomes" id="UP000004995"/>
    </source>
</evidence>
<keyword evidence="2" id="KW-1185">Reference proteome</keyword>
<dbReference type="Gramene" id="KQL03546">
    <property type="protein sequence ID" value="KQL03546"/>
    <property type="gene ID" value="SETIT_003368mg"/>
</dbReference>
<dbReference type="HOGENOM" id="CLU_2113155_0_0_1"/>
<sequence length="118" mass="12646">MLGALAWQATVIKKYSCVRGRRSHGACFFGPGFSSPMVSLCLLLPVLPSSLELASTIAAAKTWSYSETHKVQSSFRGFPNSCTMDSIDRVEKSEQGAILGGCDDGTDDAFTQAEDFGK</sequence>
<evidence type="ECO:0000313" key="1">
    <source>
        <dbReference type="EnsemblPlants" id="KQL03546"/>
    </source>
</evidence>
<dbReference type="EMBL" id="AGNK02002769">
    <property type="status" value="NOT_ANNOTATED_CDS"/>
    <property type="molecule type" value="Genomic_DNA"/>
</dbReference>
<organism evidence="1 2">
    <name type="scientific">Setaria italica</name>
    <name type="common">Foxtail millet</name>
    <name type="synonym">Panicum italicum</name>
    <dbReference type="NCBI Taxonomy" id="4555"/>
    <lineage>
        <taxon>Eukaryota</taxon>
        <taxon>Viridiplantae</taxon>
        <taxon>Streptophyta</taxon>
        <taxon>Embryophyta</taxon>
        <taxon>Tracheophyta</taxon>
        <taxon>Spermatophyta</taxon>
        <taxon>Magnoliopsida</taxon>
        <taxon>Liliopsida</taxon>
        <taxon>Poales</taxon>
        <taxon>Poaceae</taxon>
        <taxon>PACMAD clade</taxon>
        <taxon>Panicoideae</taxon>
        <taxon>Panicodae</taxon>
        <taxon>Paniceae</taxon>
        <taxon>Cenchrinae</taxon>
        <taxon>Setaria</taxon>
    </lineage>
</organism>
<dbReference type="EnsemblPlants" id="KQL03546">
    <property type="protein sequence ID" value="KQL03546"/>
    <property type="gene ID" value="SETIT_003368mg"/>
</dbReference>
<protein>
    <submittedName>
        <fullName evidence="1">Uncharacterized protein</fullName>
    </submittedName>
</protein>